<feature type="transmembrane region" description="Helical" evidence="1">
    <location>
        <begin position="230"/>
        <end position="257"/>
    </location>
</feature>
<evidence type="ECO:0000313" key="3">
    <source>
        <dbReference type="EMBL" id="KAK7037409.1"/>
    </source>
</evidence>
<gene>
    <name evidence="3" type="ORF">VNI00_011159</name>
</gene>
<dbReference type="Pfam" id="PF20152">
    <property type="entry name" value="DUF6534"/>
    <property type="match status" value="1"/>
</dbReference>
<keyword evidence="1" id="KW-1133">Transmembrane helix</keyword>
<dbReference type="PANTHER" id="PTHR40465:SF1">
    <property type="entry name" value="DUF6534 DOMAIN-CONTAINING PROTEIN"/>
    <property type="match status" value="1"/>
</dbReference>
<feature type="transmembrane region" description="Helical" evidence="1">
    <location>
        <begin position="99"/>
        <end position="121"/>
    </location>
</feature>
<name>A0AAW0CEP6_9AGAR</name>
<feature type="transmembrane region" description="Helical" evidence="1">
    <location>
        <begin position="186"/>
        <end position="209"/>
    </location>
</feature>
<feature type="transmembrane region" description="Helical" evidence="1">
    <location>
        <begin position="57"/>
        <end position="79"/>
    </location>
</feature>
<keyword evidence="1" id="KW-0472">Membrane</keyword>
<dbReference type="InterPro" id="IPR045339">
    <property type="entry name" value="DUF6534"/>
</dbReference>
<evidence type="ECO:0000313" key="4">
    <source>
        <dbReference type="Proteomes" id="UP001383192"/>
    </source>
</evidence>
<protein>
    <recommendedName>
        <fullName evidence="2">DUF6534 domain-containing protein</fullName>
    </recommendedName>
</protein>
<accession>A0AAW0CEP6</accession>
<organism evidence="3 4">
    <name type="scientific">Paramarasmius palmivorus</name>
    <dbReference type="NCBI Taxonomy" id="297713"/>
    <lineage>
        <taxon>Eukaryota</taxon>
        <taxon>Fungi</taxon>
        <taxon>Dikarya</taxon>
        <taxon>Basidiomycota</taxon>
        <taxon>Agaricomycotina</taxon>
        <taxon>Agaricomycetes</taxon>
        <taxon>Agaricomycetidae</taxon>
        <taxon>Agaricales</taxon>
        <taxon>Marasmiineae</taxon>
        <taxon>Marasmiaceae</taxon>
        <taxon>Paramarasmius</taxon>
    </lineage>
</organism>
<feature type="domain" description="DUF6534" evidence="2">
    <location>
        <begin position="193"/>
        <end position="271"/>
    </location>
</feature>
<reference evidence="3 4" key="1">
    <citation type="submission" date="2024-01" db="EMBL/GenBank/DDBJ databases">
        <title>A draft genome for a cacao thread blight-causing isolate of Paramarasmius palmivorus.</title>
        <authorList>
            <person name="Baruah I.K."/>
            <person name="Bukari Y."/>
            <person name="Amoako-Attah I."/>
            <person name="Meinhardt L.W."/>
            <person name="Bailey B.A."/>
            <person name="Cohen S.P."/>
        </authorList>
    </citation>
    <scope>NUCLEOTIDE SEQUENCE [LARGE SCALE GENOMIC DNA]</scope>
    <source>
        <strain evidence="3 4">GH-12</strain>
    </source>
</reference>
<evidence type="ECO:0000256" key="1">
    <source>
        <dbReference type="SAM" id="Phobius"/>
    </source>
</evidence>
<comment type="caution">
    <text evidence="3">The sequence shown here is derived from an EMBL/GenBank/DDBJ whole genome shotgun (WGS) entry which is preliminary data.</text>
</comment>
<dbReference type="AlphaFoldDB" id="A0AAW0CEP6"/>
<proteinExistence type="predicted"/>
<dbReference type="EMBL" id="JAYKXP010000047">
    <property type="protein sequence ID" value="KAK7037409.1"/>
    <property type="molecule type" value="Genomic_DNA"/>
</dbReference>
<feature type="non-terminal residue" evidence="3">
    <location>
        <position position="271"/>
    </location>
</feature>
<sequence>MIHLTEPVCDIDVDIAGLGGNVAFIGTALSSFLSGVIICQAFTYVHSNKDGWPLRGMVFLTIVADLGGTVANNLFLYHFTVRLFILGTCRESFLISSKICKFFAVEVLLSLVVVFLVELFFARCVYLLNRTHWIVPSAIAISACAAFVMGLGKQSKNTHFTFQREEQGLSDWSTTPAIPHFLQLDFGLSAALSALSDVLVTIAIWWSFLRSRTGFRQVDSLMKKLIEYTVTRGILVTVFQVIYLAVFLAMTTSLHWVPFQLIMSKVYVITM</sequence>
<dbReference type="Proteomes" id="UP001383192">
    <property type="component" value="Unassembled WGS sequence"/>
</dbReference>
<feature type="transmembrane region" description="Helical" evidence="1">
    <location>
        <begin position="133"/>
        <end position="152"/>
    </location>
</feature>
<dbReference type="PANTHER" id="PTHR40465">
    <property type="entry name" value="CHROMOSOME 1, WHOLE GENOME SHOTGUN SEQUENCE"/>
    <property type="match status" value="1"/>
</dbReference>
<keyword evidence="1" id="KW-0812">Transmembrane</keyword>
<feature type="transmembrane region" description="Helical" evidence="1">
    <location>
        <begin position="22"/>
        <end position="45"/>
    </location>
</feature>
<keyword evidence="4" id="KW-1185">Reference proteome</keyword>
<evidence type="ECO:0000259" key="2">
    <source>
        <dbReference type="Pfam" id="PF20152"/>
    </source>
</evidence>